<reference evidence="1 2" key="1">
    <citation type="submission" date="2019-03" db="EMBL/GenBank/DDBJ databases">
        <title>Burkholderia cepacia outbreak.</title>
        <authorList>
            <person name="Farzana R."/>
            <person name="Walsh T.R."/>
        </authorList>
    </citation>
    <scope>NUCLEOTIDE SEQUENCE [LARGE SCALE GENOMIC DNA]</scope>
    <source>
        <strain evidence="2">d13</strain>
    </source>
</reference>
<evidence type="ECO:0000313" key="1">
    <source>
        <dbReference type="EMBL" id="TEU42827.1"/>
    </source>
</evidence>
<protein>
    <submittedName>
        <fullName evidence="1">Uncharacterized protein</fullName>
    </submittedName>
</protein>
<dbReference type="AlphaFoldDB" id="A0AAX2RLS7"/>
<dbReference type="Proteomes" id="UP000298234">
    <property type="component" value="Unassembled WGS sequence"/>
</dbReference>
<organism evidence="1 2">
    <name type="scientific">Burkholderia cepacia</name>
    <name type="common">Pseudomonas cepacia</name>
    <dbReference type="NCBI Taxonomy" id="292"/>
    <lineage>
        <taxon>Bacteria</taxon>
        <taxon>Pseudomonadati</taxon>
        <taxon>Pseudomonadota</taxon>
        <taxon>Betaproteobacteria</taxon>
        <taxon>Burkholderiales</taxon>
        <taxon>Burkholderiaceae</taxon>
        <taxon>Burkholderia</taxon>
        <taxon>Burkholderia cepacia complex</taxon>
    </lineage>
</organism>
<gene>
    <name evidence="1" type="ORF">E3D37_24260</name>
</gene>
<name>A0AAX2RLS7_BURCE</name>
<sequence>MMTAIETAAIEAARAYGLQLRTVPDWNDEDGSEWARARKAGREQLLTALAALSDADALRVILENPGVEPDGETPFELVKVHEVQAWRERPDSSR</sequence>
<accession>A0AAX2RLS7</accession>
<comment type="caution">
    <text evidence="1">The sequence shown here is derived from an EMBL/GenBank/DDBJ whole genome shotgun (WGS) entry which is preliminary data.</text>
</comment>
<dbReference type="EMBL" id="SNSQ01000030">
    <property type="protein sequence ID" value="TEU42827.1"/>
    <property type="molecule type" value="Genomic_DNA"/>
</dbReference>
<evidence type="ECO:0000313" key="2">
    <source>
        <dbReference type="Proteomes" id="UP000298234"/>
    </source>
</evidence>
<proteinExistence type="predicted"/>